<protein>
    <submittedName>
        <fullName evidence="1">Uncharacterized protein</fullName>
    </submittedName>
</protein>
<dbReference type="GO" id="GO:0009507">
    <property type="term" value="C:chloroplast"/>
    <property type="evidence" value="ECO:0007669"/>
    <property type="project" value="TreeGrafter"/>
</dbReference>
<dbReference type="PANTHER" id="PTHR10292:SF34">
    <property type="entry name" value="CLATHRIN HEAVY CHAIN 1-RELATED"/>
    <property type="match status" value="1"/>
</dbReference>
<keyword evidence="2" id="KW-1185">Reference proteome</keyword>
<dbReference type="GO" id="GO:0009506">
    <property type="term" value="C:plasmodesma"/>
    <property type="evidence" value="ECO:0007669"/>
    <property type="project" value="TreeGrafter"/>
</dbReference>
<dbReference type="AlphaFoldDB" id="A0AAV0ZMN6"/>
<organism evidence="1 2">
    <name type="scientific">Vicia faba</name>
    <name type="common">Broad bean</name>
    <name type="synonym">Faba vulgaris</name>
    <dbReference type="NCBI Taxonomy" id="3906"/>
    <lineage>
        <taxon>Eukaryota</taxon>
        <taxon>Viridiplantae</taxon>
        <taxon>Streptophyta</taxon>
        <taxon>Embryophyta</taxon>
        <taxon>Tracheophyta</taxon>
        <taxon>Spermatophyta</taxon>
        <taxon>Magnoliopsida</taxon>
        <taxon>eudicotyledons</taxon>
        <taxon>Gunneridae</taxon>
        <taxon>Pentapetalae</taxon>
        <taxon>rosids</taxon>
        <taxon>fabids</taxon>
        <taxon>Fabales</taxon>
        <taxon>Fabaceae</taxon>
        <taxon>Papilionoideae</taxon>
        <taxon>50 kb inversion clade</taxon>
        <taxon>NPAAA clade</taxon>
        <taxon>Hologalegina</taxon>
        <taxon>IRL clade</taxon>
        <taxon>Fabeae</taxon>
        <taxon>Vicia</taxon>
    </lineage>
</organism>
<dbReference type="PANTHER" id="PTHR10292">
    <property type="entry name" value="CLATHRIN HEAVY CHAIN RELATED"/>
    <property type="match status" value="1"/>
</dbReference>
<name>A0AAV0ZMN6_VICFA</name>
<evidence type="ECO:0000313" key="1">
    <source>
        <dbReference type="EMBL" id="CAI8599106.1"/>
    </source>
</evidence>
<gene>
    <name evidence="1" type="ORF">VFH_II159520</name>
</gene>
<dbReference type="GO" id="GO:0032051">
    <property type="term" value="F:clathrin light chain binding"/>
    <property type="evidence" value="ECO:0007669"/>
    <property type="project" value="TreeGrafter"/>
</dbReference>
<dbReference type="InterPro" id="IPR055358">
    <property type="entry name" value="CHCR"/>
</dbReference>
<dbReference type="EMBL" id="OX451737">
    <property type="protein sequence ID" value="CAI8599106.1"/>
    <property type="molecule type" value="Genomic_DNA"/>
</dbReference>
<dbReference type="GO" id="GO:0005886">
    <property type="term" value="C:plasma membrane"/>
    <property type="evidence" value="ECO:0007669"/>
    <property type="project" value="TreeGrafter"/>
</dbReference>
<proteinExistence type="predicted"/>
<accession>A0AAV0ZMN6</accession>
<dbReference type="GO" id="GO:0006898">
    <property type="term" value="P:receptor-mediated endocytosis"/>
    <property type="evidence" value="ECO:0007669"/>
    <property type="project" value="TreeGrafter"/>
</dbReference>
<reference evidence="1 2" key="1">
    <citation type="submission" date="2023-01" db="EMBL/GenBank/DDBJ databases">
        <authorList>
            <person name="Kreplak J."/>
        </authorList>
    </citation>
    <scope>NUCLEOTIDE SEQUENCE [LARGE SCALE GENOMIC DNA]</scope>
</reference>
<evidence type="ECO:0000313" key="2">
    <source>
        <dbReference type="Proteomes" id="UP001157006"/>
    </source>
</evidence>
<dbReference type="Proteomes" id="UP001157006">
    <property type="component" value="Chromosome 2"/>
</dbReference>
<dbReference type="GO" id="GO:0071439">
    <property type="term" value="C:clathrin complex"/>
    <property type="evidence" value="ECO:0007669"/>
    <property type="project" value="TreeGrafter"/>
</dbReference>
<sequence>MNGGLWKKILNPDNVFRRKLINQVVPTALPKCKSPDQISAAIKAFMNTNLTHEVIKLLNKIVLQSSSFIGNFNLNGLSTTTAIKTYPKRVMGYINRLDNFDGSVAIFKKFNLNVQAINALLDNLQTIDRAMEFAFCV</sequence>
<dbReference type="GO" id="GO:0005794">
    <property type="term" value="C:Golgi apparatus"/>
    <property type="evidence" value="ECO:0007669"/>
    <property type="project" value="TreeGrafter"/>
</dbReference>
<dbReference type="Pfam" id="PF00637">
    <property type="entry name" value="Clathrin"/>
    <property type="match status" value="1"/>
</dbReference>
<dbReference type="InterPro" id="IPR016024">
    <property type="entry name" value="ARM-type_fold"/>
</dbReference>
<dbReference type="SUPFAM" id="SSF48371">
    <property type="entry name" value="ARM repeat"/>
    <property type="match status" value="1"/>
</dbReference>